<gene>
    <name evidence="1" type="ORF">RN001_014383</name>
</gene>
<dbReference type="EMBL" id="JARPUR010000007">
    <property type="protein sequence ID" value="KAK4872354.1"/>
    <property type="molecule type" value="Genomic_DNA"/>
</dbReference>
<dbReference type="Proteomes" id="UP001353858">
    <property type="component" value="Unassembled WGS sequence"/>
</dbReference>
<reference evidence="2" key="1">
    <citation type="submission" date="2023-01" db="EMBL/GenBank/DDBJ databases">
        <title>Key to firefly adult light organ development and bioluminescence: homeobox transcription factors regulate luciferase expression and transportation to peroxisome.</title>
        <authorList>
            <person name="Fu X."/>
        </authorList>
    </citation>
    <scope>NUCLEOTIDE SEQUENCE [LARGE SCALE GENOMIC DNA]</scope>
</reference>
<evidence type="ECO:0000313" key="2">
    <source>
        <dbReference type="Proteomes" id="UP001353858"/>
    </source>
</evidence>
<proteinExistence type="predicted"/>
<evidence type="ECO:0008006" key="3">
    <source>
        <dbReference type="Google" id="ProtNLM"/>
    </source>
</evidence>
<dbReference type="PANTHER" id="PTHR47160">
    <property type="entry name" value="PUTATIVE-RELATED"/>
    <property type="match status" value="1"/>
</dbReference>
<evidence type="ECO:0000313" key="1">
    <source>
        <dbReference type="EMBL" id="KAK4872354.1"/>
    </source>
</evidence>
<comment type="caution">
    <text evidence="1">The sequence shown here is derived from an EMBL/GenBank/DDBJ whole genome shotgun (WGS) entry which is preliminary data.</text>
</comment>
<keyword evidence="2" id="KW-1185">Reference proteome</keyword>
<dbReference type="PANTHER" id="PTHR47160:SF10">
    <property type="entry name" value="MULE TRANSPOSASE DOMAIN-CONTAINING PROTEIN"/>
    <property type="match status" value="1"/>
</dbReference>
<organism evidence="1 2">
    <name type="scientific">Aquatica leii</name>
    <dbReference type="NCBI Taxonomy" id="1421715"/>
    <lineage>
        <taxon>Eukaryota</taxon>
        <taxon>Metazoa</taxon>
        <taxon>Ecdysozoa</taxon>
        <taxon>Arthropoda</taxon>
        <taxon>Hexapoda</taxon>
        <taxon>Insecta</taxon>
        <taxon>Pterygota</taxon>
        <taxon>Neoptera</taxon>
        <taxon>Endopterygota</taxon>
        <taxon>Coleoptera</taxon>
        <taxon>Polyphaga</taxon>
        <taxon>Elateriformia</taxon>
        <taxon>Elateroidea</taxon>
        <taxon>Lampyridae</taxon>
        <taxon>Luciolinae</taxon>
        <taxon>Aquatica</taxon>
    </lineage>
</organism>
<sequence>MKRDQVAKVEFGRDDNVVKVVTKHNHPAQAARPATIRLINEVKERATTTRESPQQIIGNVVAGAHANVSSLLPKKNSMKKLIRRAKQEQGAPALLRNVEELEIPESYQQIMIDGEAEQFLFYDSEHELLPGRILIFSTRSNLHILAESKEWFADGTFSTAPTLFEQVYTMHVVKYNAVFPVELKRLQPVLRPTQLMTDFEQAALSAFNMEFPGITKTGCFFHLQQSVWRKVQSVGLKCRYESDREFARWIKMIPVLALISEGNVSNALDELVENEEFLEETRPIANYFEDVYIGRRLRRGRQIPAFPTLLWNVYQRTLNDQHRTNNHVEGWHRGFQQTCQLLFPNIYISVYSVLERTTGYPQLRNCAINLWQSWKCKKQEICISTRVKRIAEDYQTKNVINYLRGIAFNFEF</sequence>
<accession>A0AAN7SBJ5</accession>
<dbReference type="AlphaFoldDB" id="A0AAN7SBJ5"/>
<name>A0AAN7SBJ5_9COLE</name>
<protein>
    <recommendedName>
        <fullName evidence="3">MULE transposase domain-containing protein</fullName>
    </recommendedName>
</protein>